<dbReference type="PANTHER" id="PTHR43415:SF3">
    <property type="entry name" value="GNAT-FAMILY ACETYLTRANSFERASE"/>
    <property type="match status" value="1"/>
</dbReference>
<sequence>MNKGNKILLKIKKIKSLPFGKTAIKCVYNNQKYQLILITSDCVENRNIVRLLARWRKKHQSWFQAQFKVTTKRTKIWLEKKVIETPDRLLFLIRINNNFIGHMGFFRFNFKNYSCEIDNVVRGEPGYPGIIQNGLKYLMEWGKKNLFIENYTLETTSDNQRAINLYSKLGFSEFKRIPLIQTDKNGYNEWIGAPKNYKEEIKRYNLFMKIKK</sequence>
<dbReference type="PROSITE" id="PS51186">
    <property type="entry name" value="GNAT"/>
    <property type="match status" value="1"/>
</dbReference>
<name>A0A0F9YU95_9BACT</name>
<dbReference type="InterPro" id="IPR000182">
    <property type="entry name" value="GNAT_dom"/>
</dbReference>
<evidence type="ECO:0000313" key="3">
    <source>
        <dbReference type="Proteomes" id="UP000034349"/>
    </source>
</evidence>
<dbReference type="InterPro" id="IPR016181">
    <property type="entry name" value="Acyl_CoA_acyltransferase"/>
</dbReference>
<dbReference type="SUPFAM" id="SSF55729">
    <property type="entry name" value="Acyl-CoA N-acyltransferases (Nat)"/>
    <property type="match status" value="1"/>
</dbReference>
<organism evidence="2 3">
    <name type="scientific">Candidatus Roizmanbacteria bacterium GW2011_GWA2_32_13</name>
    <dbReference type="NCBI Taxonomy" id="1618475"/>
    <lineage>
        <taxon>Bacteria</taxon>
        <taxon>Candidatus Roizmaniibacteriota</taxon>
    </lineage>
</organism>
<accession>A0A0F9YU95</accession>
<dbReference type="PANTHER" id="PTHR43415">
    <property type="entry name" value="SPERMIDINE N(1)-ACETYLTRANSFERASE"/>
    <property type="match status" value="1"/>
</dbReference>
<gene>
    <name evidence="2" type="ORF">UR23_C0033G0006</name>
</gene>
<dbReference type="GO" id="GO:0016747">
    <property type="term" value="F:acyltransferase activity, transferring groups other than amino-acyl groups"/>
    <property type="evidence" value="ECO:0007669"/>
    <property type="project" value="InterPro"/>
</dbReference>
<comment type="caution">
    <text evidence="2">The sequence shown here is derived from an EMBL/GenBank/DDBJ whole genome shotgun (WGS) entry which is preliminary data.</text>
</comment>
<dbReference type="Gene3D" id="3.40.630.30">
    <property type="match status" value="1"/>
</dbReference>
<evidence type="ECO:0000259" key="1">
    <source>
        <dbReference type="PROSITE" id="PS51186"/>
    </source>
</evidence>
<dbReference type="Proteomes" id="UP000034349">
    <property type="component" value="Unassembled WGS sequence"/>
</dbReference>
<dbReference type="EMBL" id="LBOK01000033">
    <property type="protein sequence ID" value="KKP34963.1"/>
    <property type="molecule type" value="Genomic_DNA"/>
</dbReference>
<dbReference type="Pfam" id="PF00583">
    <property type="entry name" value="Acetyltransf_1"/>
    <property type="match status" value="1"/>
</dbReference>
<dbReference type="AlphaFoldDB" id="A0A0F9YU95"/>
<protein>
    <recommendedName>
        <fullName evidence="1">N-acetyltransferase domain-containing protein</fullName>
    </recommendedName>
</protein>
<reference evidence="2 3" key="1">
    <citation type="journal article" date="2015" name="Nature">
        <title>rRNA introns, odd ribosomes, and small enigmatic genomes across a large radiation of phyla.</title>
        <authorList>
            <person name="Brown C.T."/>
            <person name="Hug L.A."/>
            <person name="Thomas B.C."/>
            <person name="Sharon I."/>
            <person name="Castelle C.J."/>
            <person name="Singh A."/>
            <person name="Wilkins M.J."/>
            <person name="Williams K.H."/>
            <person name="Banfield J.F."/>
        </authorList>
    </citation>
    <scope>NUCLEOTIDE SEQUENCE [LARGE SCALE GENOMIC DNA]</scope>
</reference>
<evidence type="ECO:0000313" key="2">
    <source>
        <dbReference type="EMBL" id="KKP34963.1"/>
    </source>
</evidence>
<feature type="domain" description="N-acetyltransferase" evidence="1">
    <location>
        <begin position="46"/>
        <end position="194"/>
    </location>
</feature>
<proteinExistence type="predicted"/>